<name>A0ABR3REJ4_9PLEO</name>
<dbReference type="Pfam" id="PF02297">
    <property type="entry name" value="COX6B"/>
    <property type="match status" value="1"/>
</dbReference>
<comment type="subcellular location">
    <subcellularLocation>
        <location evidence="1">Mitochondrion</location>
    </subcellularLocation>
</comment>
<gene>
    <name evidence="5" type="ORF">SLS60_006281</name>
</gene>
<evidence type="ECO:0000313" key="6">
    <source>
        <dbReference type="Proteomes" id="UP001521785"/>
    </source>
</evidence>
<proteinExistence type="inferred from homology"/>
<keyword evidence="6" id="KW-1185">Reference proteome</keyword>
<evidence type="ECO:0000256" key="2">
    <source>
        <dbReference type="ARBA" id="ARBA00006425"/>
    </source>
</evidence>
<organism evidence="5 6">
    <name type="scientific">Paraconiothyrium brasiliense</name>
    <dbReference type="NCBI Taxonomy" id="300254"/>
    <lineage>
        <taxon>Eukaryota</taxon>
        <taxon>Fungi</taxon>
        <taxon>Dikarya</taxon>
        <taxon>Ascomycota</taxon>
        <taxon>Pezizomycotina</taxon>
        <taxon>Dothideomycetes</taxon>
        <taxon>Pleosporomycetidae</taxon>
        <taxon>Pleosporales</taxon>
        <taxon>Massarineae</taxon>
        <taxon>Didymosphaeriaceae</taxon>
        <taxon>Paraconiothyrium</taxon>
    </lineage>
</organism>
<dbReference type="Proteomes" id="UP001521785">
    <property type="component" value="Unassembled WGS sequence"/>
</dbReference>
<evidence type="ECO:0008006" key="7">
    <source>
        <dbReference type="Google" id="ProtNLM"/>
    </source>
</evidence>
<evidence type="ECO:0000256" key="3">
    <source>
        <dbReference type="ARBA" id="ARBA00023128"/>
    </source>
</evidence>
<dbReference type="EMBL" id="JAKJXO020000007">
    <property type="protein sequence ID" value="KAL1602858.1"/>
    <property type="molecule type" value="Genomic_DNA"/>
</dbReference>
<reference evidence="5 6" key="1">
    <citation type="submission" date="2024-02" db="EMBL/GenBank/DDBJ databases">
        <title>De novo assembly and annotation of 12 fungi associated with fruit tree decline syndrome in Ontario, Canada.</title>
        <authorList>
            <person name="Sulman M."/>
            <person name="Ellouze W."/>
            <person name="Ilyukhin E."/>
        </authorList>
    </citation>
    <scope>NUCLEOTIDE SEQUENCE [LARGE SCALE GENOMIC DNA]</scope>
    <source>
        <strain evidence="5 6">M42-189</strain>
    </source>
</reference>
<keyword evidence="4" id="KW-1015">Disulfide bond</keyword>
<dbReference type="PANTHER" id="PTHR47677:SF1">
    <property type="entry name" value="CYTOCHROME C OXIDASE ASSEMBLY FACTOR 6"/>
    <property type="match status" value="1"/>
</dbReference>
<dbReference type="InterPro" id="IPR036549">
    <property type="entry name" value="CX6/COA6-like_sf"/>
</dbReference>
<comment type="similarity">
    <text evidence="2">Belongs to the cytochrome c oxidase subunit 6B family.</text>
</comment>
<dbReference type="Gene3D" id="1.10.10.140">
    <property type="entry name" value="Cytochrome c oxidase, subunit VIb"/>
    <property type="match status" value="1"/>
</dbReference>
<evidence type="ECO:0000256" key="4">
    <source>
        <dbReference type="ARBA" id="ARBA00023157"/>
    </source>
</evidence>
<evidence type="ECO:0000313" key="5">
    <source>
        <dbReference type="EMBL" id="KAL1602858.1"/>
    </source>
</evidence>
<sequence>MGPKKTADGAFVAPTKTTRQKCYESRDAFFECLDRNNILDSVNTKKGRDAAAKSCGPADQAFEKNCAHSWVWKT</sequence>
<comment type="caution">
    <text evidence="5">The sequence shown here is derived from an EMBL/GenBank/DDBJ whole genome shotgun (WGS) entry which is preliminary data.</text>
</comment>
<protein>
    <recommendedName>
        <fullName evidence="7">Cytochrome c oxidase assembly factor 6</fullName>
    </recommendedName>
</protein>
<dbReference type="SUPFAM" id="SSF47694">
    <property type="entry name" value="Cytochrome c oxidase subunit h"/>
    <property type="match status" value="1"/>
</dbReference>
<dbReference type="InterPro" id="IPR048280">
    <property type="entry name" value="COX6B-like"/>
</dbReference>
<accession>A0ABR3REJ4</accession>
<keyword evidence="3" id="KW-0496">Mitochondrion</keyword>
<evidence type="ECO:0000256" key="1">
    <source>
        <dbReference type="ARBA" id="ARBA00004173"/>
    </source>
</evidence>
<dbReference type="PANTHER" id="PTHR47677">
    <property type="entry name" value="CYTOCHROME C OXIDASE ASSEMBLY FACTOR 6"/>
    <property type="match status" value="1"/>
</dbReference>
<dbReference type="InterPro" id="IPR048281">
    <property type="entry name" value="COA6_fun"/>
</dbReference>